<protein>
    <submittedName>
        <fullName evidence="1">Uncharacterized protein</fullName>
    </submittedName>
</protein>
<organism evidence="1 2">
    <name type="scientific">Entomophthora muscae</name>
    <dbReference type="NCBI Taxonomy" id="34485"/>
    <lineage>
        <taxon>Eukaryota</taxon>
        <taxon>Fungi</taxon>
        <taxon>Fungi incertae sedis</taxon>
        <taxon>Zoopagomycota</taxon>
        <taxon>Entomophthoromycotina</taxon>
        <taxon>Entomophthoromycetes</taxon>
        <taxon>Entomophthorales</taxon>
        <taxon>Entomophthoraceae</taxon>
        <taxon>Entomophthora</taxon>
    </lineage>
</organism>
<proteinExistence type="predicted"/>
<comment type="caution">
    <text evidence="1">The sequence shown here is derived from an EMBL/GenBank/DDBJ whole genome shotgun (WGS) entry which is preliminary data.</text>
</comment>
<gene>
    <name evidence="1" type="ORF">DSO57_1013454</name>
</gene>
<reference evidence="1" key="1">
    <citation type="submission" date="2022-04" db="EMBL/GenBank/DDBJ databases">
        <title>Genome of the entomopathogenic fungus Entomophthora muscae.</title>
        <authorList>
            <person name="Elya C."/>
            <person name="Lovett B.R."/>
            <person name="Lee E."/>
            <person name="Macias A.M."/>
            <person name="Hajek A.E."/>
            <person name="De Bivort B.L."/>
            <person name="Kasson M.T."/>
            <person name="De Fine Licht H.H."/>
            <person name="Stajich J.E."/>
        </authorList>
    </citation>
    <scope>NUCLEOTIDE SEQUENCE</scope>
    <source>
        <strain evidence="1">Berkeley</strain>
    </source>
</reference>
<name>A0ACC2SIH4_9FUNG</name>
<keyword evidence="2" id="KW-1185">Reference proteome</keyword>
<evidence type="ECO:0000313" key="1">
    <source>
        <dbReference type="EMBL" id="KAJ9062176.1"/>
    </source>
</evidence>
<dbReference type="Proteomes" id="UP001165960">
    <property type="component" value="Unassembled WGS sequence"/>
</dbReference>
<sequence length="66" mass="7160">MFFLPPSHTFSFLPLKPQFHNFLFLLFPPNTSSPVVPGGPFLGSFPLSSTSSSTSCPPFPTSSNKL</sequence>
<accession>A0ACC2SIH4</accession>
<evidence type="ECO:0000313" key="2">
    <source>
        <dbReference type="Proteomes" id="UP001165960"/>
    </source>
</evidence>
<dbReference type="EMBL" id="QTSX02005020">
    <property type="protein sequence ID" value="KAJ9062176.1"/>
    <property type="molecule type" value="Genomic_DNA"/>
</dbReference>